<evidence type="ECO:0000256" key="4">
    <source>
        <dbReference type="ARBA" id="ARBA00023002"/>
    </source>
</evidence>
<dbReference type="Pfam" id="PF00743">
    <property type="entry name" value="FMO-like"/>
    <property type="match status" value="1"/>
</dbReference>
<organism evidence="7 8">
    <name type="scientific">Folsomia candida</name>
    <name type="common">Springtail</name>
    <dbReference type="NCBI Taxonomy" id="158441"/>
    <lineage>
        <taxon>Eukaryota</taxon>
        <taxon>Metazoa</taxon>
        <taxon>Ecdysozoa</taxon>
        <taxon>Arthropoda</taxon>
        <taxon>Hexapoda</taxon>
        <taxon>Collembola</taxon>
        <taxon>Entomobryomorpha</taxon>
        <taxon>Isotomoidea</taxon>
        <taxon>Isotomidae</taxon>
        <taxon>Proisotominae</taxon>
        <taxon>Folsomia</taxon>
    </lineage>
</organism>
<evidence type="ECO:0000313" key="7">
    <source>
        <dbReference type="EMBL" id="OXA61572.1"/>
    </source>
</evidence>
<sequence>MPGVVPNEGPSVCIIGAGFSGLCGAIKLIQEVGTTNFEIFEMNKDIGGTWLCNTYPGCACDIPIHSYCFSFEKRADWRAQYATNKEIFKYLQEVSSKYDLYSKIRFEHCIQRLQWDNELQAWLVTIQNNRGTVITKKFDIVISATGSIRLPKIPEQFKNFKGPILHTAKWDESVDLINRRVAVVGTGASGIQVIPQVSKYATDLFVFQRKPSWIFPKIDFEFGRITKFLFRYIPFLLTLYHMVLFFLMELVWYAMRKNSWASKQATKVCNAFRKKQLGKRKDLYDKLTPAYDFGCQRTAFASDYYPVFTKANTSLITEKIDSVTTDSIITGDGSKYEIDAIVLATGFRITDYFAPMEIIDKNGDNVLPQWKKDAPSLFLGIASHNLPNLFILYGPNTSTGHNSVVLTVEMQMEWVVSCLRKMIDRKAKVVSINESAVRNYMKQLRDQFRLMVWDASLCSPWYTDELGRNVSIYPWQLSHFSKQVRTFNYNQLDFQ</sequence>
<keyword evidence="5 7" id="KW-0503">Monooxygenase</keyword>
<dbReference type="GO" id="GO:0004499">
    <property type="term" value="F:N,N-dimethylaniline monooxygenase activity"/>
    <property type="evidence" value="ECO:0007669"/>
    <property type="project" value="InterPro"/>
</dbReference>
<dbReference type="PANTHER" id="PTHR42877">
    <property type="entry name" value="L-ORNITHINE N(5)-MONOOXYGENASE-RELATED"/>
    <property type="match status" value="1"/>
</dbReference>
<dbReference type="SUPFAM" id="SSF51905">
    <property type="entry name" value="FAD/NAD(P)-binding domain"/>
    <property type="match status" value="1"/>
</dbReference>
<evidence type="ECO:0000256" key="1">
    <source>
        <dbReference type="ARBA" id="ARBA00010139"/>
    </source>
</evidence>
<evidence type="ECO:0000256" key="5">
    <source>
        <dbReference type="RuleBase" id="RU361177"/>
    </source>
</evidence>
<dbReference type="Gene3D" id="3.50.50.60">
    <property type="entry name" value="FAD/NAD(P)-binding domain"/>
    <property type="match status" value="2"/>
</dbReference>
<feature type="transmembrane region" description="Helical" evidence="6">
    <location>
        <begin position="232"/>
        <end position="254"/>
    </location>
</feature>
<dbReference type="InterPro" id="IPR020946">
    <property type="entry name" value="Flavin_mOase-like"/>
</dbReference>
<keyword evidence="6" id="KW-1133">Transmembrane helix</keyword>
<dbReference type="OMA" id="GCQSWYI"/>
<proteinExistence type="inferred from homology"/>
<keyword evidence="3 5" id="KW-0274">FAD</keyword>
<evidence type="ECO:0000256" key="2">
    <source>
        <dbReference type="ARBA" id="ARBA00022630"/>
    </source>
</evidence>
<keyword evidence="2 5" id="KW-0285">Flavoprotein</keyword>
<dbReference type="InterPro" id="IPR000960">
    <property type="entry name" value="Flavin_mOase"/>
</dbReference>
<comment type="similarity">
    <text evidence="1">Belongs to the FAD-binding monooxygenase family.</text>
</comment>
<dbReference type="PANTHER" id="PTHR42877:SF4">
    <property type="entry name" value="FAD_NAD(P)-BINDING DOMAIN-CONTAINING PROTEIN-RELATED"/>
    <property type="match status" value="1"/>
</dbReference>
<dbReference type="Proteomes" id="UP000198287">
    <property type="component" value="Unassembled WGS sequence"/>
</dbReference>
<gene>
    <name evidence="7" type="ORF">Fcan01_02400</name>
</gene>
<dbReference type="GO" id="GO:0050661">
    <property type="term" value="F:NADP binding"/>
    <property type="evidence" value="ECO:0007669"/>
    <property type="project" value="InterPro"/>
</dbReference>
<keyword evidence="6" id="KW-0472">Membrane</keyword>
<dbReference type="OrthoDB" id="66881at2759"/>
<dbReference type="EC" id="1.-.-.-" evidence="5"/>
<evidence type="ECO:0000256" key="6">
    <source>
        <dbReference type="SAM" id="Phobius"/>
    </source>
</evidence>
<dbReference type="InterPro" id="IPR051209">
    <property type="entry name" value="FAD-bind_Monooxygenase_sf"/>
</dbReference>
<accession>A0A226EVG7</accession>
<comment type="cofactor">
    <cofactor evidence="5">
        <name>FAD</name>
        <dbReference type="ChEBI" id="CHEBI:57692"/>
    </cofactor>
</comment>
<evidence type="ECO:0000313" key="8">
    <source>
        <dbReference type="Proteomes" id="UP000198287"/>
    </source>
</evidence>
<comment type="caution">
    <text evidence="7">The sequence shown here is derived from an EMBL/GenBank/DDBJ whole genome shotgun (WGS) entry which is preliminary data.</text>
</comment>
<keyword evidence="4 5" id="KW-0560">Oxidoreductase</keyword>
<dbReference type="EMBL" id="LNIX01000001">
    <property type="protein sequence ID" value="OXA61572.1"/>
    <property type="molecule type" value="Genomic_DNA"/>
</dbReference>
<dbReference type="PRINTS" id="PR00370">
    <property type="entry name" value="FMOXYGENASE"/>
</dbReference>
<comment type="similarity">
    <text evidence="5">Belongs to the FMO family.</text>
</comment>
<name>A0A226EVG7_FOLCA</name>
<reference evidence="7 8" key="1">
    <citation type="submission" date="2015-12" db="EMBL/GenBank/DDBJ databases">
        <title>The genome of Folsomia candida.</title>
        <authorList>
            <person name="Faddeeva A."/>
            <person name="Derks M.F."/>
            <person name="Anvar Y."/>
            <person name="Smit S."/>
            <person name="Van Straalen N."/>
            <person name="Roelofs D."/>
        </authorList>
    </citation>
    <scope>NUCLEOTIDE SEQUENCE [LARGE SCALE GENOMIC DNA]</scope>
    <source>
        <strain evidence="7 8">VU population</strain>
        <tissue evidence="7">Whole body</tissue>
    </source>
</reference>
<keyword evidence="8" id="KW-1185">Reference proteome</keyword>
<dbReference type="AlphaFoldDB" id="A0A226EVG7"/>
<evidence type="ECO:0000256" key="3">
    <source>
        <dbReference type="ARBA" id="ARBA00022827"/>
    </source>
</evidence>
<dbReference type="GO" id="GO:0050660">
    <property type="term" value="F:flavin adenine dinucleotide binding"/>
    <property type="evidence" value="ECO:0007669"/>
    <property type="project" value="InterPro"/>
</dbReference>
<keyword evidence="6" id="KW-0812">Transmembrane</keyword>
<protein>
    <recommendedName>
        <fullName evidence="5">Flavin-containing monooxygenase</fullName>
        <ecNumber evidence="5">1.-.-.-</ecNumber>
    </recommendedName>
</protein>
<dbReference type="InterPro" id="IPR036188">
    <property type="entry name" value="FAD/NAD-bd_sf"/>
</dbReference>